<name>A0A840DYY9_9HYPH</name>
<dbReference type="EMBL" id="JACIFE010000001">
    <property type="protein sequence ID" value="MBB4075787.1"/>
    <property type="molecule type" value="Genomic_DNA"/>
</dbReference>
<proteinExistence type="predicted"/>
<comment type="caution">
    <text evidence="1">The sequence shown here is derived from an EMBL/GenBank/DDBJ whole genome shotgun (WGS) entry which is preliminary data.</text>
</comment>
<keyword evidence="2" id="KW-1185">Reference proteome</keyword>
<dbReference type="RefSeq" id="WP_183193432.1">
    <property type="nucleotide sequence ID" value="NZ_JACIFE010000001.1"/>
</dbReference>
<organism evidence="1 2">
    <name type="scientific">Bartonella fuyuanensis</name>
    <dbReference type="NCBI Taxonomy" id="1460968"/>
    <lineage>
        <taxon>Bacteria</taxon>
        <taxon>Pseudomonadati</taxon>
        <taxon>Pseudomonadota</taxon>
        <taxon>Alphaproteobacteria</taxon>
        <taxon>Hyphomicrobiales</taxon>
        <taxon>Bartonellaceae</taxon>
        <taxon>Bartonella</taxon>
    </lineage>
</organism>
<dbReference type="Proteomes" id="UP000585970">
    <property type="component" value="Unassembled WGS sequence"/>
</dbReference>
<dbReference type="AlphaFoldDB" id="A0A840DYY9"/>
<evidence type="ECO:0000313" key="1">
    <source>
        <dbReference type="EMBL" id="MBB4075787.1"/>
    </source>
</evidence>
<evidence type="ECO:0000313" key="2">
    <source>
        <dbReference type="Proteomes" id="UP000585970"/>
    </source>
</evidence>
<gene>
    <name evidence="1" type="ORF">GGR08_000068</name>
</gene>
<reference evidence="1 2" key="1">
    <citation type="submission" date="2020-08" db="EMBL/GenBank/DDBJ databases">
        <title>Genomic Encyclopedia of Type Strains, Phase IV (KMG-IV): sequencing the most valuable type-strain genomes for metagenomic binning, comparative biology and taxonomic classification.</title>
        <authorList>
            <person name="Goeker M."/>
        </authorList>
    </citation>
    <scope>NUCLEOTIDE SEQUENCE [LARGE SCALE GENOMIC DNA]</scope>
    <source>
        <strain evidence="1 2">DSM 100694</strain>
    </source>
</reference>
<accession>A0A840DYY9</accession>
<sequence length="53" mass="5759">MKKTIVIIAISTFFGIPNLAKSENIAGKTKGHSRIHLLPSLSEDLDSSSSYKL</sequence>
<protein>
    <submittedName>
        <fullName evidence="1">Uncharacterized protein</fullName>
    </submittedName>
</protein>